<keyword evidence="7" id="KW-0472">Membrane</keyword>
<gene>
    <name evidence="8" type="ORF">Lepil_0204</name>
</gene>
<evidence type="ECO:0000256" key="7">
    <source>
        <dbReference type="SAM" id="Phobius"/>
    </source>
</evidence>
<evidence type="ECO:0000256" key="3">
    <source>
        <dbReference type="ARBA" id="ARBA00022578"/>
    </source>
</evidence>
<keyword evidence="9" id="KW-1185">Reference proteome</keyword>
<dbReference type="HOGENOM" id="CLU_036805_2_2_12"/>
<keyword evidence="7" id="KW-1133">Transmembrane helix</keyword>
<comment type="function">
    <text evidence="1 6">Required for the transposition of the insertion element.</text>
</comment>
<dbReference type="GO" id="GO:0004803">
    <property type="term" value="F:transposase activity"/>
    <property type="evidence" value="ECO:0007669"/>
    <property type="project" value="UniProtKB-UniRule"/>
</dbReference>
<evidence type="ECO:0000256" key="1">
    <source>
        <dbReference type="ARBA" id="ARBA00002190"/>
    </source>
</evidence>
<organism evidence="8 9">
    <name type="scientific">Leptonema illini DSM 21528</name>
    <dbReference type="NCBI Taxonomy" id="929563"/>
    <lineage>
        <taxon>Bacteria</taxon>
        <taxon>Pseudomonadati</taxon>
        <taxon>Spirochaetota</taxon>
        <taxon>Spirochaetia</taxon>
        <taxon>Leptospirales</taxon>
        <taxon>Leptospiraceae</taxon>
        <taxon>Leptonema</taxon>
    </lineage>
</organism>
<comment type="similarity">
    <text evidence="2 6">Belongs to the transposase mutator family.</text>
</comment>
<keyword evidence="3 6" id="KW-0815">Transposition</keyword>
<evidence type="ECO:0000256" key="6">
    <source>
        <dbReference type="RuleBase" id="RU365089"/>
    </source>
</evidence>
<dbReference type="PANTHER" id="PTHR33217:SF7">
    <property type="entry name" value="TRANSPOSASE FOR INSERTION SEQUENCE ELEMENT IS1081"/>
    <property type="match status" value="1"/>
</dbReference>
<evidence type="ECO:0000256" key="2">
    <source>
        <dbReference type="ARBA" id="ARBA00010961"/>
    </source>
</evidence>
<keyword evidence="6" id="KW-0814">Transposable element</keyword>
<feature type="transmembrane region" description="Helical" evidence="7">
    <location>
        <begin position="170"/>
        <end position="191"/>
    </location>
</feature>
<keyword evidence="5 6" id="KW-0233">DNA recombination</keyword>
<dbReference type="EMBL" id="JH597773">
    <property type="protein sequence ID" value="EHQ04913.1"/>
    <property type="molecule type" value="Genomic_DNA"/>
</dbReference>
<evidence type="ECO:0000256" key="4">
    <source>
        <dbReference type="ARBA" id="ARBA00023125"/>
    </source>
</evidence>
<dbReference type="PANTHER" id="PTHR33217">
    <property type="entry name" value="TRANSPOSASE FOR INSERTION SEQUENCE ELEMENT IS1081"/>
    <property type="match status" value="1"/>
</dbReference>
<dbReference type="InterPro" id="IPR001207">
    <property type="entry name" value="Transposase_mutator"/>
</dbReference>
<keyword evidence="4 6" id="KW-0238">DNA-binding</keyword>
<proteinExistence type="inferred from homology"/>
<evidence type="ECO:0000313" key="9">
    <source>
        <dbReference type="Proteomes" id="UP000005737"/>
    </source>
</evidence>
<dbReference type="Pfam" id="PF00872">
    <property type="entry name" value="Transposase_mut"/>
    <property type="match status" value="1"/>
</dbReference>
<dbReference type="AlphaFoldDB" id="H2CIZ6"/>
<dbReference type="Proteomes" id="UP000005737">
    <property type="component" value="Unassembled WGS sequence"/>
</dbReference>
<dbReference type="GO" id="GO:0006313">
    <property type="term" value="P:DNA transposition"/>
    <property type="evidence" value="ECO:0007669"/>
    <property type="project" value="UniProtKB-UniRule"/>
</dbReference>
<dbReference type="NCBIfam" id="NF033543">
    <property type="entry name" value="transpos_IS256"/>
    <property type="match status" value="1"/>
</dbReference>
<evidence type="ECO:0000256" key="5">
    <source>
        <dbReference type="ARBA" id="ARBA00023172"/>
    </source>
</evidence>
<name>H2CIZ6_9LEPT</name>
<dbReference type="GO" id="GO:0003677">
    <property type="term" value="F:DNA binding"/>
    <property type="evidence" value="ECO:0007669"/>
    <property type="project" value="UniProtKB-UniRule"/>
</dbReference>
<reference evidence="8 9" key="1">
    <citation type="submission" date="2011-10" db="EMBL/GenBank/DDBJ databases">
        <title>The Improved High-Quality Draft genome of Leptonema illini DSM 21528.</title>
        <authorList>
            <consortium name="US DOE Joint Genome Institute (JGI-PGF)"/>
            <person name="Lucas S."/>
            <person name="Copeland A."/>
            <person name="Lapidus A."/>
            <person name="Glavina del Rio T."/>
            <person name="Dalin E."/>
            <person name="Tice H."/>
            <person name="Bruce D."/>
            <person name="Goodwin L."/>
            <person name="Pitluck S."/>
            <person name="Peters L."/>
            <person name="Mikhailova N."/>
            <person name="Held B."/>
            <person name="Kyrpides N."/>
            <person name="Mavromatis K."/>
            <person name="Ivanova N."/>
            <person name="Markowitz V."/>
            <person name="Cheng J.-F."/>
            <person name="Hugenholtz P."/>
            <person name="Woyke T."/>
            <person name="Wu D."/>
            <person name="Gronow S."/>
            <person name="Wellnitz S."/>
            <person name="Brambilla E.-M."/>
            <person name="Klenk H.-P."/>
            <person name="Eisen J.A."/>
        </authorList>
    </citation>
    <scope>NUCLEOTIDE SEQUENCE [LARGE SCALE GENOMIC DNA]</scope>
    <source>
        <strain evidence="8 9">DSM 21528</strain>
    </source>
</reference>
<keyword evidence="7" id="KW-0812">Transmembrane</keyword>
<accession>H2CIZ6</accession>
<evidence type="ECO:0000313" key="8">
    <source>
        <dbReference type="EMBL" id="EHQ04913.1"/>
    </source>
</evidence>
<sequence length="428" mass="48578">MKKNERAETSQTQSLTAEGFRDYIRTSLDARVREFALGYVGALILEEIETLCGKTGEHKRGRGLAHRGGSQRGSIVLDGERVAIQRPRARSNGKEVKLERYEILQDRSDLREHVERLMLAGISTRNYEKTLRKTEASLGLSRSAVSREFVKSSRESLNHLNSRRFPDQTFWCIVLDGIVFGGSVVIVALGVDTAGNKHFLGISEGSTENADSALSVLQSIESRDIRFTDRVLVVMDGSKALEKAAREFFGSRAEIQLCYLHKQRNVLAKLPRKYHAEFCKRYKQAFSANSYEDVASEMRSVLSWLESISYSASQSLQEGLETLLTLHRINMPPKLRTSFYTTNLIDSAFSNPRSQLNRVKRSRPQTDQVLRWVGSLLLSQEEQFRKVRSYTHIHEFLNTFLDKKIRRADLGIGCIQWVPPQSLTITGT</sequence>
<protein>
    <recommendedName>
        <fullName evidence="6">Mutator family transposase</fullName>
    </recommendedName>
</protein>